<accession>A0ABR7VBF2</accession>
<evidence type="ECO:0000313" key="3">
    <source>
        <dbReference type="EMBL" id="MBD0850984.1"/>
    </source>
</evidence>
<sequence>MQKPYPIIGLSLIICFLLFGFGLPKNIEKKVEKELQKTFQIDGFSLIPVELSPSINAKLPMQLTTQNFMKITDGVEHLGYLFVDKAMSKTADFDYLVVFNTDLAIVHSKVLIYREEYGGEIGSKRWLRQFIGKTGSDRVNYKTNIDGISGATISVRSMTMAIDELLQSIGILQKNQVL</sequence>
<keyword evidence="1" id="KW-0472">Membrane</keyword>
<protein>
    <submittedName>
        <fullName evidence="3">FMN-binding protein</fullName>
    </submittedName>
</protein>
<dbReference type="EMBL" id="JABTCG010000003">
    <property type="protein sequence ID" value="MBD0850984.1"/>
    <property type="molecule type" value="Genomic_DNA"/>
</dbReference>
<dbReference type="InterPro" id="IPR007329">
    <property type="entry name" value="FMN-bd"/>
</dbReference>
<gene>
    <name evidence="3" type="ORF">HPE63_09915</name>
</gene>
<feature type="domain" description="FMN-binding" evidence="2">
    <location>
        <begin position="86"/>
        <end position="169"/>
    </location>
</feature>
<name>A0ABR7VBF2_9FLAO</name>
<organism evidence="3 4">
    <name type="scientific">Maribacter arenosus</name>
    <dbReference type="NCBI Taxonomy" id="1854708"/>
    <lineage>
        <taxon>Bacteria</taxon>
        <taxon>Pseudomonadati</taxon>
        <taxon>Bacteroidota</taxon>
        <taxon>Flavobacteriia</taxon>
        <taxon>Flavobacteriales</taxon>
        <taxon>Flavobacteriaceae</taxon>
        <taxon>Maribacter</taxon>
    </lineage>
</organism>
<dbReference type="Proteomes" id="UP000598350">
    <property type="component" value="Unassembled WGS sequence"/>
</dbReference>
<dbReference type="Pfam" id="PF04205">
    <property type="entry name" value="FMN_bind"/>
    <property type="match status" value="1"/>
</dbReference>
<evidence type="ECO:0000256" key="1">
    <source>
        <dbReference type="SAM" id="Phobius"/>
    </source>
</evidence>
<evidence type="ECO:0000313" key="4">
    <source>
        <dbReference type="Proteomes" id="UP000598350"/>
    </source>
</evidence>
<feature type="transmembrane region" description="Helical" evidence="1">
    <location>
        <begin position="6"/>
        <end position="23"/>
    </location>
</feature>
<keyword evidence="1" id="KW-1133">Transmembrane helix</keyword>
<proteinExistence type="predicted"/>
<reference evidence="3 4" key="1">
    <citation type="submission" date="2020-05" db="EMBL/GenBank/DDBJ databases">
        <title>The draft genome sequence of Maribacter arenosus CAU 1321.</title>
        <authorList>
            <person name="Mu L."/>
        </authorList>
    </citation>
    <scope>NUCLEOTIDE SEQUENCE [LARGE SCALE GENOMIC DNA]</scope>
    <source>
        <strain evidence="3 4">CAU 1321</strain>
    </source>
</reference>
<dbReference type="SMART" id="SM00900">
    <property type="entry name" value="FMN_bind"/>
    <property type="match status" value="1"/>
</dbReference>
<comment type="caution">
    <text evidence="3">The sequence shown here is derived from an EMBL/GenBank/DDBJ whole genome shotgun (WGS) entry which is preliminary data.</text>
</comment>
<dbReference type="RefSeq" id="WP_188314108.1">
    <property type="nucleotide sequence ID" value="NZ_JABTCG010000003.1"/>
</dbReference>
<evidence type="ECO:0000259" key="2">
    <source>
        <dbReference type="SMART" id="SM00900"/>
    </source>
</evidence>
<keyword evidence="4" id="KW-1185">Reference proteome</keyword>
<keyword evidence="1" id="KW-0812">Transmembrane</keyword>